<evidence type="ECO:0000256" key="2">
    <source>
        <dbReference type="ARBA" id="ARBA00022801"/>
    </source>
</evidence>
<evidence type="ECO:0000256" key="4">
    <source>
        <dbReference type="ARBA" id="ARBA00031448"/>
    </source>
</evidence>
<sequence length="464" mass="52623">MAKTAFQEGFLWGSSASAHQMEGAWSAGGKGPSVYDIMPVQEGRSDFSTAIDFYHRYKEDIALFAEMGMKCFRFSISWSRVIPDGEGDVNEQGLDFYENVIDELLSHGIEPMICMYHYDMPLDLQDKYKGWISRKTVDAFETYVQAVVERLGHKVKYWLPFSQQNASAFAGFLAGTAHLDEAAINKQIPQMQHHIHIASSILVKAVKAKYPGAKVGGMIHYIPFYPATCKPEDVLAAQKLTEALHFHTSDVMVHGHYPAGLTAAWEKAKTHPVMEEGDMELLAAHTVDFLAFSYYYTMLVTGDEGVKSSPSCLLQRFSSILKGMEQNPYLETTEWGWTIDPTGLRNAMLSMYSRYRLPLFLAECGIGVKEKLNVGQTVEDDYRIGYLASHIEQARLAVQEDGVDCMGFLSWGPLDMLSSQGQMSKRYGFIYVDRDETNLRDLRRYKKKSFEWYREVIRTNGEHL</sequence>
<dbReference type="EMBL" id="BMKR01000007">
    <property type="protein sequence ID" value="GGF75945.1"/>
    <property type="molecule type" value="Genomic_DNA"/>
</dbReference>
<dbReference type="InterPro" id="IPR001360">
    <property type="entry name" value="Glyco_hydro_1"/>
</dbReference>
<keyword evidence="9" id="KW-1185">Reference proteome</keyword>
<dbReference type="FunFam" id="3.20.20.80:FF:000004">
    <property type="entry name" value="Beta-glucosidase 6-phospho-beta-glucosidase"/>
    <property type="match status" value="1"/>
</dbReference>
<dbReference type="SUPFAM" id="SSF51445">
    <property type="entry name" value="(Trans)glycosidases"/>
    <property type="match status" value="1"/>
</dbReference>
<dbReference type="InterPro" id="IPR033132">
    <property type="entry name" value="GH_1_N_CS"/>
</dbReference>
<evidence type="ECO:0000256" key="5">
    <source>
        <dbReference type="ARBA" id="ARBA00032194"/>
    </source>
</evidence>
<dbReference type="PRINTS" id="PR00131">
    <property type="entry name" value="GLHYDRLASE1"/>
</dbReference>
<proteinExistence type="inferred from homology"/>
<dbReference type="RefSeq" id="WP_189024624.1">
    <property type="nucleotide sequence ID" value="NZ_BMKR01000007.1"/>
</dbReference>
<reference evidence="8" key="1">
    <citation type="journal article" date="2014" name="Int. J. Syst. Evol. Microbiol.">
        <title>Complete genome sequence of Corynebacterium casei LMG S-19264T (=DSM 44701T), isolated from a smear-ripened cheese.</title>
        <authorList>
            <consortium name="US DOE Joint Genome Institute (JGI-PGF)"/>
            <person name="Walter F."/>
            <person name="Albersmeier A."/>
            <person name="Kalinowski J."/>
            <person name="Ruckert C."/>
        </authorList>
    </citation>
    <scope>NUCLEOTIDE SEQUENCE</scope>
    <source>
        <strain evidence="8">CGMCC 1.16134</strain>
    </source>
</reference>
<accession>A0A917C7J2</accession>
<dbReference type="Proteomes" id="UP000637643">
    <property type="component" value="Unassembled WGS sequence"/>
</dbReference>
<evidence type="ECO:0000256" key="7">
    <source>
        <dbReference type="RuleBase" id="RU003690"/>
    </source>
</evidence>
<reference evidence="8" key="2">
    <citation type="submission" date="2020-09" db="EMBL/GenBank/DDBJ databases">
        <authorList>
            <person name="Sun Q."/>
            <person name="Zhou Y."/>
        </authorList>
    </citation>
    <scope>NUCLEOTIDE SEQUENCE</scope>
    <source>
        <strain evidence="8">CGMCC 1.16134</strain>
    </source>
</reference>
<evidence type="ECO:0000313" key="9">
    <source>
        <dbReference type="Proteomes" id="UP000637643"/>
    </source>
</evidence>
<dbReference type="Pfam" id="PF00232">
    <property type="entry name" value="Glyco_hydro_1"/>
    <property type="match status" value="1"/>
</dbReference>
<gene>
    <name evidence="8" type="primary">bglA</name>
    <name evidence="8" type="ORF">GCM10010912_21390</name>
</gene>
<name>A0A917C7J2_9BACL</name>
<evidence type="ECO:0000313" key="8">
    <source>
        <dbReference type="EMBL" id="GGF75945.1"/>
    </source>
</evidence>
<dbReference type="AlphaFoldDB" id="A0A917C7J2"/>
<dbReference type="PANTHER" id="PTHR10353">
    <property type="entry name" value="GLYCOSYL HYDROLASE"/>
    <property type="match status" value="1"/>
</dbReference>
<keyword evidence="2" id="KW-0378">Hydrolase</keyword>
<keyword evidence="3" id="KW-0326">Glycosidase</keyword>
<comment type="caution">
    <text evidence="8">The sequence shown here is derived from an EMBL/GenBank/DDBJ whole genome shotgun (WGS) entry which is preliminary data.</text>
</comment>
<dbReference type="PANTHER" id="PTHR10353:SF122">
    <property type="entry name" value="6-PHOSPHO-BETA-GLUCOSIDASE ASCB-RELATED"/>
    <property type="match status" value="1"/>
</dbReference>
<evidence type="ECO:0000256" key="1">
    <source>
        <dbReference type="ARBA" id="ARBA00010838"/>
    </source>
</evidence>
<dbReference type="GO" id="GO:0016052">
    <property type="term" value="P:carbohydrate catabolic process"/>
    <property type="evidence" value="ECO:0007669"/>
    <property type="project" value="TreeGrafter"/>
</dbReference>
<organism evidence="8 9">
    <name type="scientific">Paenibacillus albidus</name>
    <dbReference type="NCBI Taxonomy" id="2041023"/>
    <lineage>
        <taxon>Bacteria</taxon>
        <taxon>Bacillati</taxon>
        <taxon>Bacillota</taxon>
        <taxon>Bacilli</taxon>
        <taxon>Bacillales</taxon>
        <taxon>Paenibacillaceae</taxon>
        <taxon>Paenibacillus</taxon>
    </lineage>
</organism>
<dbReference type="GO" id="GO:0008422">
    <property type="term" value="F:beta-glucosidase activity"/>
    <property type="evidence" value="ECO:0007669"/>
    <property type="project" value="TreeGrafter"/>
</dbReference>
<dbReference type="Gene3D" id="3.20.20.80">
    <property type="entry name" value="Glycosidases"/>
    <property type="match status" value="1"/>
</dbReference>
<dbReference type="GO" id="GO:0005829">
    <property type="term" value="C:cytosol"/>
    <property type="evidence" value="ECO:0007669"/>
    <property type="project" value="TreeGrafter"/>
</dbReference>
<evidence type="ECO:0000256" key="6">
    <source>
        <dbReference type="ARBA" id="ARBA00079432"/>
    </source>
</evidence>
<dbReference type="PROSITE" id="PS00653">
    <property type="entry name" value="GLYCOSYL_HYDROL_F1_2"/>
    <property type="match status" value="1"/>
</dbReference>
<dbReference type="InterPro" id="IPR017853">
    <property type="entry name" value="GH"/>
</dbReference>
<protein>
    <recommendedName>
        <fullName evidence="6">Amygdalase</fullName>
    </recommendedName>
    <alternativeName>
        <fullName evidence="4">Cellobiase</fullName>
    </alternativeName>
    <alternativeName>
        <fullName evidence="5">Gentiobiase</fullName>
    </alternativeName>
</protein>
<evidence type="ECO:0000256" key="3">
    <source>
        <dbReference type="ARBA" id="ARBA00023295"/>
    </source>
</evidence>
<comment type="similarity">
    <text evidence="1 7">Belongs to the glycosyl hydrolase 1 family.</text>
</comment>